<dbReference type="eggNOG" id="COG0155">
    <property type="taxonomic scope" value="Bacteria"/>
</dbReference>
<evidence type="ECO:0000256" key="6">
    <source>
        <dbReference type="ARBA" id="ARBA00023014"/>
    </source>
</evidence>
<evidence type="ECO:0000256" key="5">
    <source>
        <dbReference type="ARBA" id="ARBA00023004"/>
    </source>
</evidence>
<proteinExistence type="predicted"/>
<keyword evidence="4" id="KW-0560">Oxidoreductase</keyword>
<dbReference type="Pfam" id="PF03460">
    <property type="entry name" value="NIR_SIR_ferr"/>
    <property type="match status" value="1"/>
</dbReference>
<dbReference type="GO" id="GO:0016491">
    <property type="term" value="F:oxidoreductase activity"/>
    <property type="evidence" value="ECO:0007669"/>
    <property type="project" value="UniProtKB-KW"/>
</dbReference>
<dbReference type="GO" id="GO:0046872">
    <property type="term" value="F:metal ion binding"/>
    <property type="evidence" value="ECO:0007669"/>
    <property type="project" value="UniProtKB-KW"/>
</dbReference>
<dbReference type="Gene3D" id="3.30.413.10">
    <property type="entry name" value="Sulfite Reductase Hemoprotein, domain 1"/>
    <property type="match status" value="1"/>
</dbReference>
<keyword evidence="9" id="KW-1185">Reference proteome</keyword>
<protein>
    <submittedName>
        <fullName evidence="8">Cobalamin biosynthesis protein CobG</fullName>
    </submittedName>
</protein>
<gene>
    <name evidence="8" type="ORF">UO65_1378</name>
</gene>
<evidence type="ECO:0000256" key="1">
    <source>
        <dbReference type="ARBA" id="ARBA00022485"/>
    </source>
</evidence>
<dbReference type="Proteomes" id="UP000019277">
    <property type="component" value="Unassembled WGS sequence"/>
</dbReference>
<feature type="domain" description="Nitrite/Sulfite reductase ferredoxin-like" evidence="7">
    <location>
        <begin position="1"/>
        <end position="47"/>
    </location>
</feature>
<name>W7IR27_9PSEU</name>
<keyword evidence="5" id="KW-0408">Iron</keyword>
<sequence length="344" mass="34780">MPGGLLRPEQLLAVAEAAADLGTPVLELTSRANLQVRGLAPGAEVELGDRLARVGLLPSPTHEKVRNIMASPLGGQRWVAELDAGLCADPGLAGLPGRFLFCLDDGRGDVAWAGADVAALPVGDAVAVLLGGADHGVRVRPGEVVGAVLAAARAFLELRDGQWRVRELGAGVAEIATRLGAGPARVTVTPPVTAGPIGPVGFGDGGAGYAVAVPLGRITREQAAALADRGEVVLTPWRGAVVRGDGSGLADVGLLTSAEDPGIGVTACTGRPGCAKAHADVQAAARGLRVGGRAVHWSGCDRRCGRPAGDVLDVVATEAGYLVDGRAVPGERVVEAATQGREQR</sequence>
<dbReference type="GO" id="GO:0051539">
    <property type="term" value="F:4 iron, 4 sulfur cluster binding"/>
    <property type="evidence" value="ECO:0007669"/>
    <property type="project" value="UniProtKB-KW"/>
</dbReference>
<dbReference type="Gene3D" id="3.90.480.10">
    <property type="entry name" value="Sulfite Reductase Hemoprotein,Domain 2"/>
    <property type="match status" value="1"/>
</dbReference>
<dbReference type="AlphaFoldDB" id="W7IR27"/>
<evidence type="ECO:0000256" key="4">
    <source>
        <dbReference type="ARBA" id="ARBA00023002"/>
    </source>
</evidence>
<dbReference type="InterPro" id="IPR051329">
    <property type="entry name" value="NIR_SIR_4Fe-4S"/>
</dbReference>
<evidence type="ECO:0000259" key="7">
    <source>
        <dbReference type="Pfam" id="PF03460"/>
    </source>
</evidence>
<dbReference type="STRING" id="909613.UO65_1378"/>
<keyword evidence="1" id="KW-0004">4Fe-4S</keyword>
<dbReference type="SUPFAM" id="SSF55124">
    <property type="entry name" value="Nitrite/Sulfite reductase N-terminal domain-like"/>
    <property type="match status" value="2"/>
</dbReference>
<dbReference type="InterPro" id="IPR036136">
    <property type="entry name" value="Nit/Sulf_reduc_fer-like_dom_sf"/>
</dbReference>
<comment type="caution">
    <text evidence="8">The sequence shown here is derived from an EMBL/GenBank/DDBJ whole genome shotgun (WGS) entry which is preliminary data.</text>
</comment>
<dbReference type="PANTHER" id="PTHR32439">
    <property type="entry name" value="FERREDOXIN--NITRITE REDUCTASE, CHLOROPLASTIC"/>
    <property type="match status" value="1"/>
</dbReference>
<dbReference type="PANTHER" id="PTHR32439:SF9">
    <property type="entry name" value="BLR3264 PROTEIN"/>
    <property type="match status" value="1"/>
</dbReference>
<accession>W7IR27</accession>
<reference evidence="8 9" key="1">
    <citation type="journal article" date="2014" name="Genome Announc.">
        <title>Draft Genome Sequence of the Antitrypanosomally Active Sponge-Associated Bacterium Actinokineospora sp. Strain EG49.</title>
        <authorList>
            <person name="Harjes J."/>
            <person name="Ryu T."/>
            <person name="Abdelmohsen U.R."/>
            <person name="Moitinho-Silva L."/>
            <person name="Horn H."/>
            <person name="Ravasi T."/>
            <person name="Hentschel U."/>
        </authorList>
    </citation>
    <scope>NUCLEOTIDE SEQUENCE [LARGE SCALE GENOMIC DNA]</scope>
    <source>
        <strain evidence="8 9">EG49</strain>
    </source>
</reference>
<evidence type="ECO:0000256" key="2">
    <source>
        <dbReference type="ARBA" id="ARBA00022617"/>
    </source>
</evidence>
<dbReference type="PATRIC" id="fig|909613.9.peg.1392"/>
<dbReference type="EMBL" id="AYXG01000048">
    <property type="protein sequence ID" value="EWC63380.1"/>
    <property type="molecule type" value="Genomic_DNA"/>
</dbReference>
<evidence type="ECO:0000313" key="8">
    <source>
        <dbReference type="EMBL" id="EWC63380.1"/>
    </source>
</evidence>
<keyword evidence="6" id="KW-0411">Iron-sulfur</keyword>
<keyword evidence="3" id="KW-0479">Metal-binding</keyword>
<evidence type="ECO:0000313" key="9">
    <source>
        <dbReference type="Proteomes" id="UP000019277"/>
    </source>
</evidence>
<keyword evidence="2" id="KW-0349">Heme</keyword>
<dbReference type="InterPro" id="IPR045854">
    <property type="entry name" value="NO2/SO3_Rdtase_4Fe4S_sf"/>
</dbReference>
<evidence type="ECO:0000256" key="3">
    <source>
        <dbReference type="ARBA" id="ARBA00022723"/>
    </source>
</evidence>
<organism evidence="8 9">
    <name type="scientific">Actinokineospora spheciospongiae</name>
    <dbReference type="NCBI Taxonomy" id="909613"/>
    <lineage>
        <taxon>Bacteria</taxon>
        <taxon>Bacillati</taxon>
        <taxon>Actinomycetota</taxon>
        <taxon>Actinomycetes</taxon>
        <taxon>Pseudonocardiales</taxon>
        <taxon>Pseudonocardiaceae</taxon>
        <taxon>Actinokineospora</taxon>
    </lineage>
</organism>
<dbReference type="InterPro" id="IPR005117">
    <property type="entry name" value="NiRdtase/SiRdtase_haem-b_fer"/>
</dbReference>